<dbReference type="Proteomes" id="UP000729402">
    <property type="component" value="Unassembled WGS sequence"/>
</dbReference>
<evidence type="ECO:0000313" key="3">
    <source>
        <dbReference type="EMBL" id="KAG8076442.1"/>
    </source>
</evidence>
<evidence type="ECO:0000313" key="2">
    <source>
        <dbReference type="EMBL" id="KAG8059589.1"/>
    </source>
</evidence>
<comment type="caution">
    <text evidence="3">The sequence shown here is derived from an EMBL/GenBank/DDBJ whole genome shotgun (WGS) entry which is preliminary data.</text>
</comment>
<dbReference type="EMBL" id="JAAALK010000287">
    <property type="protein sequence ID" value="KAG8059589.1"/>
    <property type="molecule type" value="Genomic_DNA"/>
</dbReference>
<feature type="region of interest" description="Disordered" evidence="1">
    <location>
        <begin position="69"/>
        <end position="89"/>
    </location>
</feature>
<feature type="compositionally biased region" description="Polar residues" evidence="1">
    <location>
        <begin position="73"/>
        <end position="89"/>
    </location>
</feature>
<dbReference type="AlphaFoldDB" id="A0A8J5VLN6"/>
<organism evidence="3 4">
    <name type="scientific">Zizania palustris</name>
    <name type="common">Northern wild rice</name>
    <dbReference type="NCBI Taxonomy" id="103762"/>
    <lineage>
        <taxon>Eukaryota</taxon>
        <taxon>Viridiplantae</taxon>
        <taxon>Streptophyta</taxon>
        <taxon>Embryophyta</taxon>
        <taxon>Tracheophyta</taxon>
        <taxon>Spermatophyta</taxon>
        <taxon>Magnoliopsida</taxon>
        <taxon>Liliopsida</taxon>
        <taxon>Poales</taxon>
        <taxon>Poaceae</taxon>
        <taxon>BOP clade</taxon>
        <taxon>Oryzoideae</taxon>
        <taxon>Oryzeae</taxon>
        <taxon>Zizaniinae</taxon>
        <taxon>Zizania</taxon>
    </lineage>
</organism>
<proteinExistence type="predicted"/>
<reference evidence="3" key="1">
    <citation type="journal article" date="2021" name="bioRxiv">
        <title>Whole Genome Assembly and Annotation of Northern Wild Rice, Zizania palustris L., Supports a Whole Genome Duplication in the Zizania Genus.</title>
        <authorList>
            <person name="Haas M."/>
            <person name="Kono T."/>
            <person name="Macchietto M."/>
            <person name="Millas R."/>
            <person name="McGilp L."/>
            <person name="Shao M."/>
            <person name="Duquette J."/>
            <person name="Hirsch C.N."/>
            <person name="Kimball J."/>
        </authorList>
    </citation>
    <scope>NUCLEOTIDE SEQUENCE</scope>
    <source>
        <tissue evidence="3">Fresh leaf tissue</tissue>
    </source>
</reference>
<protein>
    <submittedName>
        <fullName evidence="3">Uncharacterized protein</fullName>
    </submittedName>
</protein>
<reference evidence="3" key="2">
    <citation type="submission" date="2021-02" db="EMBL/GenBank/DDBJ databases">
        <authorList>
            <person name="Kimball J.A."/>
            <person name="Haas M.W."/>
            <person name="Macchietto M."/>
            <person name="Kono T."/>
            <person name="Duquette J."/>
            <person name="Shao M."/>
        </authorList>
    </citation>
    <scope>NUCLEOTIDE SEQUENCE</scope>
    <source>
        <tissue evidence="3">Fresh leaf tissue</tissue>
    </source>
</reference>
<accession>A0A8J5VLN6</accession>
<dbReference type="EMBL" id="JAAALK010000283">
    <property type="protein sequence ID" value="KAG8076442.1"/>
    <property type="molecule type" value="Genomic_DNA"/>
</dbReference>
<keyword evidence="4" id="KW-1185">Reference proteome</keyword>
<evidence type="ECO:0000256" key="1">
    <source>
        <dbReference type="SAM" id="MobiDB-lite"/>
    </source>
</evidence>
<name>A0A8J5VLN6_ZIZPA</name>
<gene>
    <name evidence="2" type="ORF">GUJ93_ZPchr0002g22987</name>
    <name evidence="3" type="ORF">GUJ93_ZPchr0006g41945</name>
</gene>
<feature type="region of interest" description="Disordered" evidence="1">
    <location>
        <begin position="1"/>
        <end position="22"/>
    </location>
</feature>
<evidence type="ECO:0000313" key="4">
    <source>
        <dbReference type="Proteomes" id="UP000729402"/>
    </source>
</evidence>
<sequence>MWRRQRPRTDLRAAREPLPSGPRSEVGYLLPFARPFSFLEERDTVQLPGLFLLVFGDGVQLPHLRPSLPIRCSTHTSPSRAEKQSGCSH</sequence>